<dbReference type="InterPro" id="IPR028994">
    <property type="entry name" value="Integrin_alpha_N"/>
</dbReference>
<dbReference type="Proteomes" id="UP000886111">
    <property type="component" value="Unassembled WGS sequence"/>
</dbReference>
<evidence type="ECO:0000256" key="1">
    <source>
        <dbReference type="ARBA" id="ARBA00022729"/>
    </source>
</evidence>
<sequence length="359" mass="40045">LNDGTGLFNSRTIIDQNLSHPRHLSVGDIDSDGDQDIALTIDAEDKIIWYENQGSLNFTKHVLDSSFTFAYFVKIYDLDGDGDADLIGTAQDAGQLAWWENDLAEEKLAGAGNPDTLSFNENKLLIDYQAPFSGGLTSVHFNHGANKDSLKLAAGIEKVVAAGIYTIVSHASSYQANALFRYDSLPEWQSLVGIDESRLRICYWNDSTKTWQLFGDGGQVVDTLKKEITVLQINHEFHKYSKFTLALATGPSAIALSRKGNQSLQLQHVAFPNPFNSQVWIKFNVPENFSSTNQKVDLTVFNGAGQKVRTLLNGNLWPGQYRVVWDAKNDRQKSISSGWYFYQLKVGKLRTTGKILLIR</sequence>
<dbReference type="PANTHER" id="PTHR44103:SF1">
    <property type="entry name" value="PROPROTEIN CONVERTASE P"/>
    <property type="match status" value="1"/>
</dbReference>
<dbReference type="SUPFAM" id="SSF69318">
    <property type="entry name" value="Integrin alpha N-terminal domain"/>
    <property type="match status" value="1"/>
</dbReference>
<evidence type="ECO:0000313" key="2">
    <source>
        <dbReference type="EMBL" id="HHE55515.1"/>
    </source>
</evidence>
<dbReference type="PANTHER" id="PTHR44103">
    <property type="entry name" value="PROPROTEIN CONVERTASE P"/>
    <property type="match status" value="1"/>
</dbReference>
<dbReference type="InterPro" id="IPR013517">
    <property type="entry name" value="FG-GAP"/>
</dbReference>
<dbReference type="AlphaFoldDB" id="A0A7V5H489"/>
<name>A0A7V5H489_CALAY</name>
<proteinExistence type="predicted"/>
<gene>
    <name evidence="2" type="ORF">ENL21_07015</name>
</gene>
<protein>
    <submittedName>
        <fullName evidence="2">T9SS type A sorting domain-containing protein</fullName>
    </submittedName>
</protein>
<feature type="non-terminal residue" evidence="2">
    <location>
        <position position="1"/>
    </location>
</feature>
<reference evidence="2" key="1">
    <citation type="journal article" date="2020" name="mSystems">
        <title>Genome- and Community-Level Interaction Insights into Carbon Utilization and Element Cycling Functions of Hydrothermarchaeota in Hydrothermal Sediment.</title>
        <authorList>
            <person name="Zhou Z."/>
            <person name="Liu Y."/>
            <person name="Xu W."/>
            <person name="Pan J."/>
            <person name="Luo Z.H."/>
            <person name="Li M."/>
        </authorList>
    </citation>
    <scope>NUCLEOTIDE SEQUENCE [LARGE SCALE GENOMIC DNA]</scope>
    <source>
        <strain evidence="2">HyVt-76</strain>
    </source>
</reference>
<accession>A0A7V5H489</accession>
<keyword evidence="1" id="KW-0732">Signal</keyword>
<comment type="caution">
    <text evidence="2">The sequence shown here is derived from an EMBL/GenBank/DDBJ whole genome shotgun (WGS) entry which is preliminary data.</text>
</comment>
<dbReference type="Gene3D" id="2.60.40.4070">
    <property type="match status" value="1"/>
</dbReference>
<dbReference type="EMBL" id="DRTD01000520">
    <property type="protein sequence ID" value="HHE55515.1"/>
    <property type="molecule type" value="Genomic_DNA"/>
</dbReference>
<organism evidence="2">
    <name type="scientific">Caldithrix abyssi</name>
    <dbReference type="NCBI Taxonomy" id="187145"/>
    <lineage>
        <taxon>Bacteria</taxon>
        <taxon>Pseudomonadati</taxon>
        <taxon>Calditrichota</taxon>
        <taxon>Calditrichia</taxon>
        <taxon>Calditrichales</taxon>
        <taxon>Calditrichaceae</taxon>
        <taxon>Caldithrix</taxon>
    </lineage>
</organism>
<dbReference type="Pfam" id="PF13517">
    <property type="entry name" value="FG-GAP_3"/>
    <property type="match status" value="1"/>
</dbReference>